<dbReference type="GO" id="GO:0050660">
    <property type="term" value="F:flavin adenine dinucleotide binding"/>
    <property type="evidence" value="ECO:0007669"/>
    <property type="project" value="InterPro"/>
</dbReference>
<evidence type="ECO:0000256" key="3">
    <source>
        <dbReference type="ARBA" id="ARBA00023002"/>
    </source>
</evidence>
<dbReference type="Proteomes" id="UP000443090">
    <property type="component" value="Unassembled WGS sequence"/>
</dbReference>
<gene>
    <name evidence="4" type="primary">DEP4_1</name>
    <name evidence="4" type="ORF">LOCC1_G005574</name>
</gene>
<dbReference type="InterPro" id="IPR000960">
    <property type="entry name" value="Flavin_mOase"/>
</dbReference>
<name>A0A8H8UA92_9HELO</name>
<protein>
    <submittedName>
        <fullName evidence="4">FAD-dependent monooxygenase</fullName>
    </submittedName>
</protein>
<organism evidence="4 5">
    <name type="scientific">Lachnellula occidentalis</name>
    <dbReference type="NCBI Taxonomy" id="215460"/>
    <lineage>
        <taxon>Eukaryota</taxon>
        <taxon>Fungi</taxon>
        <taxon>Dikarya</taxon>
        <taxon>Ascomycota</taxon>
        <taxon>Pezizomycotina</taxon>
        <taxon>Leotiomycetes</taxon>
        <taxon>Helotiales</taxon>
        <taxon>Lachnaceae</taxon>
        <taxon>Lachnellula</taxon>
    </lineage>
</organism>
<dbReference type="InterPro" id="IPR036188">
    <property type="entry name" value="FAD/NAD-bd_sf"/>
</dbReference>
<dbReference type="GO" id="GO:0050661">
    <property type="term" value="F:NADP binding"/>
    <property type="evidence" value="ECO:0007669"/>
    <property type="project" value="InterPro"/>
</dbReference>
<dbReference type="Pfam" id="PF13738">
    <property type="entry name" value="Pyr_redox_3"/>
    <property type="match status" value="1"/>
</dbReference>
<dbReference type="PIRSF" id="PIRSF000332">
    <property type="entry name" value="FMO"/>
    <property type="match status" value="1"/>
</dbReference>
<dbReference type="OrthoDB" id="2915840at2759"/>
<keyword evidence="3" id="KW-0560">Oxidoreductase</keyword>
<keyword evidence="4" id="KW-0503">Monooxygenase</keyword>
<evidence type="ECO:0000256" key="2">
    <source>
        <dbReference type="ARBA" id="ARBA00022827"/>
    </source>
</evidence>
<keyword evidence="5" id="KW-1185">Reference proteome</keyword>
<comment type="caution">
    <text evidence="4">The sequence shown here is derived from an EMBL/GenBank/DDBJ whole genome shotgun (WGS) entry which is preliminary data.</text>
</comment>
<keyword evidence="1" id="KW-0285">Flavoprotein</keyword>
<dbReference type="GO" id="GO:0004497">
    <property type="term" value="F:monooxygenase activity"/>
    <property type="evidence" value="ECO:0007669"/>
    <property type="project" value="UniProtKB-KW"/>
</dbReference>
<feature type="non-terminal residue" evidence="4">
    <location>
        <position position="600"/>
    </location>
</feature>
<dbReference type="Gene3D" id="3.50.50.60">
    <property type="entry name" value="FAD/NAD(P)-binding domain"/>
    <property type="match status" value="2"/>
</dbReference>
<dbReference type="PRINTS" id="PR00370">
    <property type="entry name" value="FMOXYGENASE"/>
</dbReference>
<keyword evidence="2" id="KW-0274">FAD</keyword>
<evidence type="ECO:0000313" key="5">
    <source>
        <dbReference type="Proteomes" id="UP000443090"/>
    </source>
</evidence>
<reference evidence="4 5" key="1">
    <citation type="submission" date="2018-05" db="EMBL/GenBank/DDBJ databases">
        <title>Genome sequencing and assembly of the regulated plant pathogen Lachnellula willkommii and related sister species for the development of diagnostic species identification markers.</title>
        <authorList>
            <person name="Giroux E."/>
            <person name="Bilodeau G."/>
        </authorList>
    </citation>
    <scope>NUCLEOTIDE SEQUENCE [LARGE SCALE GENOMIC DNA]</scope>
    <source>
        <strain evidence="4 5">CBS 160.35</strain>
    </source>
</reference>
<dbReference type="SUPFAM" id="SSF51905">
    <property type="entry name" value="FAD/NAD(P)-binding domain"/>
    <property type="match status" value="2"/>
</dbReference>
<evidence type="ECO:0000256" key="1">
    <source>
        <dbReference type="ARBA" id="ARBA00022630"/>
    </source>
</evidence>
<accession>A0A8H8UA92</accession>
<sequence>TKTSTWIRSQQLELKKTLLGEQNTMSDANEVDVLIIGAGISGVFAAKCYLDLNPDARLVILDRDSCVGGTWNSRRGYDSFWTQWTVGTAEFSDQAMPRPPDEDVYLEFFKAKHTTKYIESYVDTHSYNDRTLRDRIQFSIEVQSVLKSGNEWTVCAKEIISGMQHTFKTPKLIIASGLTSIPNMPSLPGRENFQGQVLHHNDFGSSNVLTSADIQTITIIGAGKSSADMAYEAVKAGKKVNWILKATDTTGPGFFLSPKGVGPYKNAFEIGMTRVAATFTPSFMNGINWWTKLLHSTGYGVKLMSSFWGTVDADARKDANFGRENKHGFEKLSPHSPIFWQNCTGGLLNHEDFFDTVAENVQIYSGDVLGLEAGLLRLQTGEAIPSDAILCGTGWVPSLQFFTEAQRREFGLPHLVADEPEKEKAHWTSLEAEADRKTLATFPQLKNPPEHYHKTATHTPYRLYRHIAPLSESSMAAEERSIVFLGQVSVGNYFPTVECQALWAMAYLDGKLTLPSKEEQEKGVALFTAWCRRRYLSNGEEGNTMTFELIGYMDMLLGDMGLSSHRKGWFKDLFAPMWAKDLGGLRGEFAKKYGYEKVSK</sequence>
<dbReference type="EMBL" id="QGMI01000498">
    <property type="protein sequence ID" value="TVY39772.1"/>
    <property type="molecule type" value="Genomic_DNA"/>
</dbReference>
<dbReference type="AlphaFoldDB" id="A0A8H8UA92"/>
<proteinExistence type="predicted"/>
<dbReference type="PANTHER" id="PTHR23023">
    <property type="entry name" value="DIMETHYLANILINE MONOOXYGENASE"/>
    <property type="match status" value="1"/>
</dbReference>
<dbReference type="InterPro" id="IPR050346">
    <property type="entry name" value="FMO-like"/>
</dbReference>
<evidence type="ECO:0000313" key="4">
    <source>
        <dbReference type="EMBL" id="TVY39772.1"/>
    </source>
</evidence>